<reference evidence="2" key="1">
    <citation type="journal article" date="2019" name="Int. J. Syst. Evol. Microbiol.">
        <title>The Global Catalogue of Microorganisms (GCM) 10K type strain sequencing project: providing services to taxonomists for standard genome sequencing and annotation.</title>
        <authorList>
            <consortium name="The Broad Institute Genomics Platform"/>
            <consortium name="The Broad Institute Genome Sequencing Center for Infectious Disease"/>
            <person name="Wu L."/>
            <person name="Ma J."/>
        </authorList>
    </citation>
    <scope>NUCLEOTIDE SEQUENCE [LARGE SCALE GENOMIC DNA]</scope>
    <source>
        <strain evidence="2">JCM 17808</strain>
    </source>
</reference>
<evidence type="ECO:0000313" key="1">
    <source>
        <dbReference type="EMBL" id="GAA4388021.1"/>
    </source>
</evidence>
<proteinExistence type="predicted"/>
<keyword evidence="2" id="KW-1185">Reference proteome</keyword>
<evidence type="ECO:0000313" key="2">
    <source>
        <dbReference type="Proteomes" id="UP001500642"/>
    </source>
</evidence>
<accession>A0ABP8JBP4</accession>
<evidence type="ECO:0008006" key="3">
    <source>
        <dbReference type="Google" id="ProtNLM"/>
    </source>
</evidence>
<dbReference type="Proteomes" id="UP001500642">
    <property type="component" value="Unassembled WGS sequence"/>
</dbReference>
<organism evidence="1 2">
    <name type="scientific">Brevibacterium pityocampae</name>
    <dbReference type="NCBI Taxonomy" id="506594"/>
    <lineage>
        <taxon>Bacteria</taxon>
        <taxon>Bacillati</taxon>
        <taxon>Actinomycetota</taxon>
        <taxon>Actinomycetes</taxon>
        <taxon>Micrococcales</taxon>
        <taxon>Brevibacteriaceae</taxon>
        <taxon>Brevibacterium</taxon>
    </lineage>
</organism>
<comment type="caution">
    <text evidence="1">The sequence shown here is derived from an EMBL/GenBank/DDBJ whole genome shotgun (WGS) entry which is preliminary data.</text>
</comment>
<dbReference type="EMBL" id="BAABGL010000006">
    <property type="protein sequence ID" value="GAA4388021.1"/>
    <property type="molecule type" value="Genomic_DNA"/>
</dbReference>
<protein>
    <recommendedName>
        <fullName evidence="3">Helix-turn-helix DNA binding domain protein</fullName>
    </recommendedName>
</protein>
<sequence length="91" mass="9934">MNMPRTVEEILAHAEELATRFEDYEPNPAAELDADAVALLRAAVAERSEAERHMVDAVRTAREAGMPWSTIGSFVGTSGEAARQRYSSKVA</sequence>
<name>A0ABP8JBP4_9MICO</name>
<gene>
    <name evidence="1" type="ORF">GCM10023167_12380</name>
</gene>